<proteinExistence type="predicted"/>
<evidence type="ECO:0000256" key="1">
    <source>
        <dbReference type="SAM" id="Phobius"/>
    </source>
</evidence>
<evidence type="ECO:0000313" key="2">
    <source>
        <dbReference type="EMBL" id="CAG6743996.1"/>
    </source>
</evidence>
<sequence length="115" mass="13375">MFVLVCNIPTYIHCLFLFLHLFPILFWVGITSFNFASPQKVLIYSSYSTRRLYTYLNIVHGFKFLPQNFSAPPSQKFRDLGYLTNSRSFGNNNAATNYTYLGRKVRLSKSLIIMV</sequence>
<dbReference type="AlphaFoldDB" id="A0A8D9E821"/>
<protein>
    <submittedName>
        <fullName evidence="2">Uncharacterized protein</fullName>
    </submittedName>
</protein>
<dbReference type="EMBL" id="HBUF01457629">
    <property type="protein sequence ID" value="CAG6743996.1"/>
    <property type="molecule type" value="Transcribed_RNA"/>
</dbReference>
<keyword evidence="1" id="KW-0472">Membrane</keyword>
<feature type="transmembrane region" description="Helical" evidence="1">
    <location>
        <begin position="12"/>
        <end position="30"/>
    </location>
</feature>
<organism evidence="2">
    <name type="scientific">Cacopsylla melanoneura</name>
    <dbReference type="NCBI Taxonomy" id="428564"/>
    <lineage>
        <taxon>Eukaryota</taxon>
        <taxon>Metazoa</taxon>
        <taxon>Ecdysozoa</taxon>
        <taxon>Arthropoda</taxon>
        <taxon>Hexapoda</taxon>
        <taxon>Insecta</taxon>
        <taxon>Pterygota</taxon>
        <taxon>Neoptera</taxon>
        <taxon>Paraneoptera</taxon>
        <taxon>Hemiptera</taxon>
        <taxon>Sternorrhyncha</taxon>
        <taxon>Psylloidea</taxon>
        <taxon>Psyllidae</taxon>
        <taxon>Psyllinae</taxon>
        <taxon>Cacopsylla</taxon>
    </lineage>
</organism>
<keyword evidence="1" id="KW-1133">Transmembrane helix</keyword>
<name>A0A8D9E821_9HEMI</name>
<reference evidence="2" key="1">
    <citation type="submission" date="2021-05" db="EMBL/GenBank/DDBJ databases">
        <authorList>
            <person name="Alioto T."/>
            <person name="Alioto T."/>
            <person name="Gomez Garrido J."/>
        </authorList>
    </citation>
    <scope>NUCLEOTIDE SEQUENCE</scope>
</reference>
<accession>A0A8D9E821</accession>
<keyword evidence="1" id="KW-0812">Transmembrane</keyword>